<sequence>MFPMSFEQQVHCPFCDSSEVSMMSHFGTFQLVRQYFCSDCRSVFEYIRWQENSGDQTQRGSE</sequence>
<comment type="caution">
    <text evidence="2">The sequence shown here is derived from an EMBL/GenBank/DDBJ whole genome shotgun (WGS) entry which is preliminary data.</text>
</comment>
<dbReference type="InterPro" id="IPR024064">
    <property type="entry name" value="FdhE-like_sf"/>
</dbReference>
<gene>
    <name evidence="2" type="ORF">VF724_00565</name>
</gene>
<evidence type="ECO:0000313" key="2">
    <source>
        <dbReference type="EMBL" id="MEB3100151.1"/>
    </source>
</evidence>
<dbReference type="Proteomes" id="UP001310386">
    <property type="component" value="Unassembled WGS sequence"/>
</dbReference>
<dbReference type="EMBL" id="JAYJLD010000001">
    <property type="protein sequence ID" value="MEB3100151.1"/>
    <property type="molecule type" value="Genomic_DNA"/>
</dbReference>
<dbReference type="InterPro" id="IPR056572">
    <property type="entry name" value="Zn_ribbon_PaaD"/>
</dbReference>
<accession>A0ABU5ZCB9</accession>
<dbReference type="Pfam" id="PF23451">
    <property type="entry name" value="Zn_ribbon_PaaD"/>
    <property type="match status" value="1"/>
</dbReference>
<feature type="domain" description="PaaD zinc beta ribbon" evidence="1">
    <location>
        <begin position="7"/>
        <end position="47"/>
    </location>
</feature>
<proteinExistence type="predicted"/>
<organism evidence="2 3">
    <name type="scientific">Ferviditalea candida</name>
    <dbReference type="NCBI Taxonomy" id="3108399"/>
    <lineage>
        <taxon>Bacteria</taxon>
        <taxon>Bacillati</taxon>
        <taxon>Bacillota</taxon>
        <taxon>Bacilli</taxon>
        <taxon>Bacillales</taxon>
        <taxon>Paenibacillaceae</taxon>
        <taxon>Ferviditalea</taxon>
    </lineage>
</organism>
<evidence type="ECO:0000259" key="1">
    <source>
        <dbReference type="Pfam" id="PF23451"/>
    </source>
</evidence>
<name>A0ABU5ZCB9_9BACL</name>
<keyword evidence="3" id="KW-1185">Reference proteome</keyword>
<dbReference type="SUPFAM" id="SSF144020">
    <property type="entry name" value="FdhE-like"/>
    <property type="match status" value="1"/>
</dbReference>
<evidence type="ECO:0000313" key="3">
    <source>
        <dbReference type="Proteomes" id="UP001310386"/>
    </source>
</evidence>
<protein>
    <submittedName>
        <fullName evidence="2">Transposase</fullName>
    </submittedName>
</protein>
<reference evidence="2" key="1">
    <citation type="submission" date="2023-12" db="EMBL/GenBank/DDBJ databases">
        <title>Fervidustalea candida gen. nov., sp. nov., a novel member of the family Paenibacillaceae isolated from a geothermal area.</title>
        <authorList>
            <person name="Li W.-J."/>
            <person name="Jiao J.-Y."/>
            <person name="Chen Y."/>
        </authorList>
    </citation>
    <scope>NUCLEOTIDE SEQUENCE</scope>
    <source>
        <strain evidence="2">SYSU GA230002</strain>
    </source>
</reference>